<dbReference type="InterPro" id="IPR002716">
    <property type="entry name" value="PIN_dom"/>
</dbReference>
<dbReference type="SUPFAM" id="SSF88723">
    <property type="entry name" value="PIN domain-like"/>
    <property type="match status" value="1"/>
</dbReference>
<evidence type="ECO:0000256" key="6">
    <source>
        <dbReference type="ARBA" id="ARBA00022842"/>
    </source>
</evidence>
<evidence type="ECO:0000256" key="1">
    <source>
        <dbReference type="ARBA" id="ARBA00001946"/>
    </source>
</evidence>
<dbReference type="Proteomes" id="UP000230709">
    <property type="component" value="Plasmid pOB3b1"/>
</dbReference>
<dbReference type="Pfam" id="PF01850">
    <property type="entry name" value="PIN"/>
    <property type="match status" value="1"/>
</dbReference>
<feature type="domain" description="PIN" evidence="8">
    <location>
        <begin position="2"/>
        <end position="119"/>
    </location>
</feature>
<evidence type="ECO:0000256" key="4">
    <source>
        <dbReference type="ARBA" id="ARBA00022723"/>
    </source>
</evidence>
<evidence type="ECO:0000259" key="8">
    <source>
        <dbReference type="Pfam" id="PF01850"/>
    </source>
</evidence>
<keyword evidence="9" id="KW-0614">Plasmid</keyword>
<evidence type="ECO:0000313" key="9">
    <source>
        <dbReference type="EMBL" id="ATQ70581.1"/>
    </source>
</evidence>
<keyword evidence="5" id="KW-0378">Hydrolase</keyword>
<dbReference type="InterPro" id="IPR050556">
    <property type="entry name" value="Type_II_TA_system_RNase"/>
</dbReference>
<dbReference type="Gene3D" id="3.40.50.1010">
    <property type="entry name" value="5'-nuclease"/>
    <property type="match status" value="1"/>
</dbReference>
<reference evidence="10" key="1">
    <citation type="submission" date="2017-10" db="EMBL/GenBank/DDBJ databases">
        <title>Completed PacBio SMRT sequence of Methylosinus trichosporium OB3b reveals presence of a third large plasmid.</title>
        <authorList>
            <person name="Charles T.C."/>
            <person name="Lynch M.D.J."/>
            <person name="Heil J.R."/>
            <person name="Cheng J."/>
        </authorList>
    </citation>
    <scope>NUCLEOTIDE SEQUENCE [LARGE SCALE GENOMIC DNA]</scope>
    <source>
        <strain evidence="10">OB3b</strain>
        <plasmid evidence="10">pob3b1</plasmid>
    </source>
</reference>
<proteinExistence type="inferred from homology"/>
<dbReference type="PANTHER" id="PTHR33653:SF1">
    <property type="entry name" value="RIBONUCLEASE VAPC2"/>
    <property type="match status" value="1"/>
</dbReference>
<comment type="similarity">
    <text evidence="7">Belongs to the PINc/VapC protein family.</text>
</comment>
<evidence type="ECO:0000256" key="5">
    <source>
        <dbReference type="ARBA" id="ARBA00022801"/>
    </source>
</evidence>
<keyword evidence="3" id="KW-0540">Nuclease</keyword>
<keyword evidence="6" id="KW-0460">Magnesium</keyword>
<organism evidence="9 10">
    <name type="scientific">Methylosinus trichosporium (strain ATCC 35070 / NCIMB 11131 / UNIQEM 75 / OB3b)</name>
    <dbReference type="NCBI Taxonomy" id="595536"/>
    <lineage>
        <taxon>Bacteria</taxon>
        <taxon>Pseudomonadati</taxon>
        <taxon>Pseudomonadota</taxon>
        <taxon>Alphaproteobacteria</taxon>
        <taxon>Hyphomicrobiales</taxon>
        <taxon>Methylocystaceae</taxon>
        <taxon>Methylosinus</taxon>
    </lineage>
</organism>
<dbReference type="PANTHER" id="PTHR33653">
    <property type="entry name" value="RIBONUCLEASE VAPC2"/>
    <property type="match status" value="1"/>
</dbReference>
<dbReference type="InterPro" id="IPR029060">
    <property type="entry name" value="PIN-like_dom_sf"/>
</dbReference>
<dbReference type="GO" id="GO:0016787">
    <property type="term" value="F:hydrolase activity"/>
    <property type="evidence" value="ECO:0007669"/>
    <property type="project" value="UniProtKB-KW"/>
</dbReference>
<dbReference type="EMBL" id="CP023738">
    <property type="protein sequence ID" value="ATQ70581.1"/>
    <property type="molecule type" value="Genomic_DNA"/>
</dbReference>
<name>A0A2D2D6D5_METT3</name>
<keyword evidence="10" id="KW-1185">Reference proteome</keyword>
<keyword evidence="2" id="KW-1277">Toxin-antitoxin system</keyword>
<sequence length="138" mass="15588">MYLLDTNVVSELRRAKPHGAVLSWLQSVPDSSLRLSALTLGEIQAGVEKLRSRNREKAEEIENWADQIEQTFAVVPVDARIFRLHARWMHARPDHCYEDALIAATAKIHDLVVVTRNAKDFACYDIALLDPFTFSGGK</sequence>
<keyword evidence="4" id="KW-0479">Metal-binding</keyword>
<dbReference type="GO" id="GO:0046872">
    <property type="term" value="F:metal ion binding"/>
    <property type="evidence" value="ECO:0007669"/>
    <property type="project" value="UniProtKB-KW"/>
</dbReference>
<dbReference type="KEGG" id="mtw:CQW49_21515"/>
<dbReference type="CDD" id="cd18746">
    <property type="entry name" value="PIN_VapC4-5_FitB-like"/>
    <property type="match status" value="1"/>
</dbReference>
<evidence type="ECO:0000256" key="2">
    <source>
        <dbReference type="ARBA" id="ARBA00022649"/>
    </source>
</evidence>
<gene>
    <name evidence="9" type="ORF">CQW49_21515</name>
</gene>
<dbReference type="GO" id="GO:0004518">
    <property type="term" value="F:nuclease activity"/>
    <property type="evidence" value="ECO:0007669"/>
    <property type="project" value="UniProtKB-KW"/>
</dbReference>
<geneLocation type="plasmid" evidence="10">
    <name>pob3b1</name>
</geneLocation>
<dbReference type="AlphaFoldDB" id="A0A2D2D6D5"/>
<evidence type="ECO:0000256" key="7">
    <source>
        <dbReference type="ARBA" id="ARBA00038093"/>
    </source>
</evidence>
<protein>
    <submittedName>
        <fullName evidence="9">PIN domain-containing protein</fullName>
    </submittedName>
</protein>
<evidence type="ECO:0000313" key="10">
    <source>
        <dbReference type="Proteomes" id="UP000230709"/>
    </source>
</evidence>
<comment type="cofactor">
    <cofactor evidence="1">
        <name>Mg(2+)</name>
        <dbReference type="ChEBI" id="CHEBI:18420"/>
    </cofactor>
</comment>
<dbReference type="STRING" id="595536.GCA_000178815_00206"/>
<accession>A0A2D2D6D5</accession>
<evidence type="ECO:0000256" key="3">
    <source>
        <dbReference type="ARBA" id="ARBA00022722"/>
    </source>
</evidence>
<dbReference type="RefSeq" id="WP_003614679.1">
    <property type="nucleotide sequence ID" value="NZ_ADVE02000002.1"/>
</dbReference>